<dbReference type="RefSeq" id="YP_003933607.1">
    <property type="nucleotide sequence ID" value="NC_014564.2"/>
</dbReference>
<keyword evidence="2" id="KW-1185">Reference proteome</keyword>
<dbReference type="GeneID" id="9797271"/>
<dbReference type="KEGG" id="vg:9797271"/>
<evidence type="ECO:0000313" key="1">
    <source>
        <dbReference type="EMBL" id="ADM53819.1"/>
    </source>
</evidence>
<sequence length="89" mass="10138">MGGELAVPENQDQLVRTASRSNLPLSRGIRRKHPLPQDFLYAQYPKTSIWLGLNRPEERGSQWFGINNASVEPWSVPERTPSPTQRVRA</sequence>
<evidence type="ECO:0000313" key="2">
    <source>
        <dbReference type="Proteomes" id="UP000110521"/>
    </source>
</evidence>
<accession>E0YC86</accession>
<name>E0YC86_9ADEN</name>
<reference evidence="1 2" key="1">
    <citation type="journal article" date="2010" name="Virus Res.">
        <title>The first complete genome sequence of a non-chicken aviadenovirus, proposed to be turkey adenovirus 1.</title>
        <authorList>
            <person name="Kajan G.L."/>
            <person name="Stefancsik R."/>
            <person name="Ursu K."/>
            <person name="Palya V."/>
            <person name="Benko M."/>
        </authorList>
    </citation>
    <scope>NUCLEOTIDE SEQUENCE [LARGE SCALE GENOMIC DNA]</scope>
    <source>
        <strain evidence="1 2">D90/2</strain>
    </source>
</reference>
<proteinExistence type="predicted"/>
<organism evidence="1 2">
    <name type="scientific">Turkey adenovirus 1</name>
    <dbReference type="NCBI Taxonomy" id="878329"/>
    <lineage>
        <taxon>Viruses</taxon>
        <taxon>Varidnaviria</taxon>
        <taxon>Bamfordvirae</taxon>
        <taxon>Preplasmiviricota</taxon>
        <taxon>Polisuviricotina</taxon>
        <taxon>Pharingeaviricetes</taxon>
        <taxon>Rowavirales</taxon>
        <taxon>Adenoviridae</taxon>
        <taxon>Aviadenovirus</taxon>
        <taxon>Aviadenovirus gallopavoprimum</taxon>
        <taxon>Turkey aviadenovirus B</taxon>
    </lineage>
</organism>
<dbReference type="Proteomes" id="UP000110521">
    <property type="component" value="Segment"/>
</dbReference>
<dbReference type="EMBL" id="GU936707">
    <property type="protein sequence ID" value="ADM53819.1"/>
    <property type="molecule type" value="Genomic_DNA"/>
</dbReference>
<protein>
    <submittedName>
        <fullName evidence="1">ORF26</fullName>
    </submittedName>
</protein>